<sequence length="384" mass="43346">MYRNKYIQTSAQARQCLLEPIQDTTSQSDWAVQAIKNGDHIELNFLFNKPVGIYPRGPTISGIPLLSLAVAHSRTGCVGALLDAHADPNEKGWWHDAQPLDYVTPIFMSKGDASRETILEGLIKRGGYFTHMNAFDGLCDMGEEGVELLKQAVTNGTILPHLRSSNGITVLHRAAEHFPHAEEVHDYLVREFPELIDVKDVLDRSVLYYSVLGGNERLSGRYLETPNIIDEELHRDEIMELVILHNQLRLARVLLYHPQFRIFPGHATRPFSETPLGWALMYGTKRMASTVIGHEMMRITEPVREEALQYIESNDFPGEWLNRVRHIPLLQDSDIEACVPPRIVSQSFLQALSYVSWSEESSESEIPECPELGHTDEEGHTGSA</sequence>
<gene>
    <name evidence="2" type="ORF">BO71DRAFT_341152</name>
</gene>
<feature type="region of interest" description="Disordered" evidence="1">
    <location>
        <begin position="362"/>
        <end position="384"/>
    </location>
</feature>
<protein>
    <recommendedName>
        <fullName evidence="4">Ankyrin</fullName>
    </recommendedName>
</protein>
<evidence type="ECO:0000313" key="2">
    <source>
        <dbReference type="EMBL" id="PYH87389.1"/>
    </source>
</evidence>
<evidence type="ECO:0000313" key="3">
    <source>
        <dbReference type="Proteomes" id="UP000247810"/>
    </source>
</evidence>
<dbReference type="STRING" id="1448320.A0A319CSC8"/>
<dbReference type="SUPFAM" id="SSF48403">
    <property type="entry name" value="Ankyrin repeat"/>
    <property type="match status" value="1"/>
</dbReference>
<accession>A0A319CSC8</accession>
<dbReference type="VEuPathDB" id="FungiDB:BO71DRAFT_341152"/>
<dbReference type="Proteomes" id="UP000247810">
    <property type="component" value="Unassembled WGS sequence"/>
</dbReference>
<dbReference type="EMBL" id="KZ826264">
    <property type="protein sequence ID" value="PYH87389.1"/>
    <property type="molecule type" value="Genomic_DNA"/>
</dbReference>
<dbReference type="Gene3D" id="1.25.40.20">
    <property type="entry name" value="Ankyrin repeat-containing domain"/>
    <property type="match status" value="1"/>
</dbReference>
<keyword evidence="3" id="KW-1185">Reference proteome</keyword>
<name>A0A319CSC8_9EURO</name>
<dbReference type="InterPro" id="IPR036770">
    <property type="entry name" value="Ankyrin_rpt-contain_sf"/>
</dbReference>
<evidence type="ECO:0000256" key="1">
    <source>
        <dbReference type="SAM" id="MobiDB-lite"/>
    </source>
</evidence>
<dbReference type="AlphaFoldDB" id="A0A319CSC8"/>
<evidence type="ECO:0008006" key="4">
    <source>
        <dbReference type="Google" id="ProtNLM"/>
    </source>
</evidence>
<reference evidence="2 3" key="1">
    <citation type="submission" date="2018-02" db="EMBL/GenBank/DDBJ databases">
        <title>The genomes of Aspergillus section Nigri reveals drivers in fungal speciation.</title>
        <authorList>
            <consortium name="DOE Joint Genome Institute"/>
            <person name="Vesth T.C."/>
            <person name="Nybo J."/>
            <person name="Theobald S."/>
            <person name="Brandl J."/>
            <person name="Frisvad J.C."/>
            <person name="Nielsen K.F."/>
            <person name="Lyhne E.K."/>
            <person name="Kogle M.E."/>
            <person name="Kuo A."/>
            <person name="Riley R."/>
            <person name="Clum A."/>
            <person name="Nolan M."/>
            <person name="Lipzen A."/>
            <person name="Salamov A."/>
            <person name="Henrissat B."/>
            <person name="Wiebenga A."/>
            <person name="De vries R.P."/>
            <person name="Grigoriev I.V."/>
            <person name="Mortensen U.H."/>
            <person name="Andersen M.R."/>
            <person name="Baker S.E."/>
        </authorList>
    </citation>
    <scope>NUCLEOTIDE SEQUENCE [LARGE SCALE GENOMIC DNA]</scope>
    <source>
        <strain evidence="2 3">CBS 707.79</strain>
    </source>
</reference>
<feature type="compositionally biased region" description="Basic and acidic residues" evidence="1">
    <location>
        <begin position="371"/>
        <end position="384"/>
    </location>
</feature>
<dbReference type="OrthoDB" id="539213at2759"/>
<proteinExistence type="predicted"/>
<organism evidence="2 3">
    <name type="scientific">Aspergillus ellipticus CBS 707.79</name>
    <dbReference type="NCBI Taxonomy" id="1448320"/>
    <lineage>
        <taxon>Eukaryota</taxon>
        <taxon>Fungi</taxon>
        <taxon>Dikarya</taxon>
        <taxon>Ascomycota</taxon>
        <taxon>Pezizomycotina</taxon>
        <taxon>Eurotiomycetes</taxon>
        <taxon>Eurotiomycetidae</taxon>
        <taxon>Eurotiales</taxon>
        <taxon>Aspergillaceae</taxon>
        <taxon>Aspergillus</taxon>
        <taxon>Aspergillus subgen. Circumdati</taxon>
    </lineage>
</organism>